<dbReference type="AlphaFoldDB" id="A0A151N7Z8"/>
<protein>
    <submittedName>
        <fullName evidence="1">Uncharacterized protein</fullName>
    </submittedName>
</protein>
<dbReference type="Proteomes" id="UP000050525">
    <property type="component" value="Unassembled WGS sequence"/>
</dbReference>
<comment type="caution">
    <text evidence="1">The sequence shown here is derived from an EMBL/GenBank/DDBJ whole genome shotgun (WGS) entry which is preliminary data.</text>
</comment>
<accession>A0A151N7Z8</accession>
<proteinExistence type="predicted"/>
<sequence>MAKAVDDEGLSGSNAGKAVFMNLDQTIRPTLLCEALRAQRERSTAATYLYRLRQRSACIVLISPISEGEVTFGRKRSGTSSKIQLFSYALHGLAALKTAWGNTPVLGLFGFTPPLESESWEIRGEVCRARAQSFPRSLRYSPKDVPAVSGKSHKNLSADI</sequence>
<evidence type="ECO:0000313" key="2">
    <source>
        <dbReference type="Proteomes" id="UP000050525"/>
    </source>
</evidence>
<evidence type="ECO:0000313" key="1">
    <source>
        <dbReference type="EMBL" id="KYO32719.1"/>
    </source>
</evidence>
<dbReference type="EMBL" id="AKHW03003879">
    <property type="protein sequence ID" value="KYO32719.1"/>
    <property type="molecule type" value="Genomic_DNA"/>
</dbReference>
<organism evidence="1 2">
    <name type="scientific">Alligator mississippiensis</name>
    <name type="common">American alligator</name>
    <dbReference type="NCBI Taxonomy" id="8496"/>
    <lineage>
        <taxon>Eukaryota</taxon>
        <taxon>Metazoa</taxon>
        <taxon>Chordata</taxon>
        <taxon>Craniata</taxon>
        <taxon>Vertebrata</taxon>
        <taxon>Euteleostomi</taxon>
        <taxon>Archelosauria</taxon>
        <taxon>Archosauria</taxon>
        <taxon>Crocodylia</taxon>
        <taxon>Alligatoridae</taxon>
        <taxon>Alligatorinae</taxon>
        <taxon>Alligator</taxon>
    </lineage>
</organism>
<reference evidence="1 2" key="1">
    <citation type="journal article" date="2012" name="Genome Biol.">
        <title>Sequencing three crocodilian genomes to illuminate the evolution of archosaurs and amniotes.</title>
        <authorList>
            <person name="St John J.A."/>
            <person name="Braun E.L."/>
            <person name="Isberg S.R."/>
            <person name="Miles L.G."/>
            <person name="Chong A.Y."/>
            <person name="Gongora J."/>
            <person name="Dalzell P."/>
            <person name="Moran C."/>
            <person name="Bed'hom B."/>
            <person name="Abzhanov A."/>
            <person name="Burgess S.C."/>
            <person name="Cooksey A.M."/>
            <person name="Castoe T.A."/>
            <person name="Crawford N.G."/>
            <person name="Densmore L.D."/>
            <person name="Drew J.C."/>
            <person name="Edwards S.V."/>
            <person name="Faircloth B.C."/>
            <person name="Fujita M.K."/>
            <person name="Greenwold M.J."/>
            <person name="Hoffmann F.G."/>
            <person name="Howard J.M."/>
            <person name="Iguchi T."/>
            <person name="Janes D.E."/>
            <person name="Khan S.Y."/>
            <person name="Kohno S."/>
            <person name="de Koning A.J."/>
            <person name="Lance S.L."/>
            <person name="McCarthy F.M."/>
            <person name="McCormack J.E."/>
            <person name="Merchant M.E."/>
            <person name="Peterson D.G."/>
            <person name="Pollock D.D."/>
            <person name="Pourmand N."/>
            <person name="Raney B.J."/>
            <person name="Roessler K.A."/>
            <person name="Sanford J.R."/>
            <person name="Sawyer R.H."/>
            <person name="Schmidt C.J."/>
            <person name="Triplett E.W."/>
            <person name="Tuberville T.D."/>
            <person name="Venegas-Anaya M."/>
            <person name="Howard J.T."/>
            <person name="Jarvis E.D."/>
            <person name="Guillette L.J.Jr."/>
            <person name="Glenn T.C."/>
            <person name="Green R.E."/>
            <person name="Ray D.A."/>
        </authorList>
    </citation>
    <scope>NUCLEOTIDE SEQUENCE [LARGE SCALE GENOMIC DNA]</scope>
    <source>
        <strain evidence="1">KSC_2009_1</strain>
    </source>
</reference>
<name>A0A151N7Z8_ALLMI</name>
<gene>
    <name evidence="1" type="ORF">Y1Q_0009330</name>
</gene>
<keyword evidence="2" id="KW-1185">Reference proteome</keyword>